<dbReference type="Proteomes" id="UP000009026">
    <property type="component" value="Chromosome"/>
</dbReference>
<dbReference type="PROSITE" id="PS50042">
    <property type="entry name" value="CNMP_BINDING_3"/>
    <property type="match status" value="2"/>
</dbReference>
<feature type="domain" description="Cyclic nucleotide-binding" evidence="2">
    <location>
        <begin position="580"/>
        <end position="678"/>
    </location>
</feature>
<dbReference type="RefSeq" id="WP_002639562.1">
    <property type="nucleotide sequence ID" value="NZ_CP012109.1"/>
</dbReference>
<proteinExistence type="predicted"/>
<dbReference type="Pfam" id="PF00027">
    <property type="entry name" value="cNMP_binding"/>
    <property type="match status" value="2"/>
</dbReference>
<reference evidence="3 4" key="1">
    <citation type="journal article" date="2016" name="PLoS ONE">
        <title>Complete Genome Sequence and Comparative Genomics of a Novel Myxobacterium Myxococcus hansupus.</title>
        <authorList>
            <person name="Sharma G."/>
            <person name="Narwani T."/>
            <person name="Subramanian S."/>
        </authorList>
    </citation>
    <scope>NUCLEOTIDE SEQUENCE [LARGE SCALE GENOMIC DNA]</scope>
    <source>
        <strain evidence="4">mixupus</strain>
    </source>
</reference>
<gene>
    <name evidence="3" type="ORF">A176_003082</name>
</gene>
<evidence type="ECO:0000313" key="3">
    <source>
        <dbReference type="EMBL" id="AKQ66170.1"/>
    </source>
</evidence>
<keyword evidence="4" id="KW-1185">Reference proteome</keyword>
<name>A0A0H4WXV5_9BACT</name>
<feature type="region of interest" description="Disordered" evidence="1">
    <location>
        <begin position="108"/>
        <end position="140"/>
    </location>
</feature>
<evidence type="ECO:0000313" key="4">
    <source>
        <dbReference type="Proteomes" id="UP000009026"/>
    </source>
</evidence>
<dbReference type="SUPFAM" id="SSF48452">
    <property type="entry name" value="TPR-like"/>
    <property type="match status" value="1"/>
</dbReference>
<dbReference type="PROSITE" id="PS00889">
    <property type="entry name" value="CNMP_BINDING_2"/>
    <property type="match status" value="1"/>
</dbReference>
<dbReference type="EMBL" id="CP012109">
    <property type="protein sequence ID" value="AKQ66170.1"/>
    <property type="molecule type" value="Genomic_DNA"/>
</dbReference>
<feature type="domain" description="Cyclic nucleotide-binding" evidence="2">
    <location>
        <begin position="449"/>
        <end position="551"/>
    </location>
</feature>
<dbReference type="InterPro" id="IPR000595">
    <property type="entry name" value="cNMP-bd_dom"/>
</dbReference>
<dbReference type="Gene3D" id="2.60.120.10">
    <property type="entry name" value="Jelly Rolls"/>
    <property type="match status" value="2"/>
</dbReference>
<dbReference type="eggNOG" id="COG0457">
    <property type="taxonomic scope" value="Bacteria"/>
</dbReference>
<dbReference type="STRING" id="1297742.A176_003082"/>
<dbReference type="PANTHER" id="PTHR23011:SF28">
    <property type="entry name" value="CYCLIC NUCLEOTIDE-BINDING DOMAIN CONTAINING PROTEIN"/>
    <property type="match status" value="1"/>
</dbReference>
<dbReference type="Gene3D" id="1.25.40.10">
    <property type="entry name" value="Tetratricopeptide repeat domain"/>
    <property type="match status" value="1"/>
</dbReference>
<dbReference type="InterPro" id="IPR018490">
    <property type="entry name" value="cNMP-bd_dom_sf"/>
</dbReference>
<feature type="compositionally biased region" description="Pro residues" evidence="1">
    <location>
        <begin position="124"/>
        <end position="134"/>
    </location>
</feature>
<protein>
    <submittedName>
        <fullName evidence="3">PKA regulatory subunit-like protein</fullName>
    </submittedName>
</protein>
<dbReference type="CDD" id="cd00038">
    <property type="entry name" value="CAP_ED"/>
    <property type="match status" value="2"/>
</dbReference>
<evidence type="ECO:0000256" key="1">
    <source>
        <dbReference type="SAM" id="MobiDB-lite"/>
    </source>
</evidence>
<dbReference type="PRINTS" id="PR00103">
    <property type="entry name" value="CAMPKINASE"/>
</dbReference>
<accession>A0A0H4WXV5</accession>
<dbReference type="KEGG" id="mym:A176_003082"/>
<dbReference type="InterPro" id="IPR018488">
    <property type="entry name" value="cNMP-bd_CS"/>
</dbReference>
<evidence type="ECO:0000259" key="2">
    <source>
        <dbReference type="PROSITE" id="PS50042"/>
    </source>
</evidence>
<feature type="compositionally biased region" description="Polar residues" evidence="1">
    <location>
        <begin position="317"/>
        <end position="345"/>
    </location>
</feature>
<dbReference type="PANTHER" id="PTHR23011">
    <property type="entry name" value="CYCLIC NUCLEOTIDE-BINDING DOMAIN CONTAINING PROTEIN"/>
    <property type="match status" value="1"/>
</dbReference>
<feature type="compositionally biased region" description="Pro residues" evidence="1">
    <location>
        <begin position="351"/>
        <end position="363"/>
    </location>
</feature>
<feature type="compositionally biased region" description="Low complexity" evidence="1">
    <location>
        <begin position="114"/>
        <end position="123"/>
    </location>
</feature>
<organism evidence="3 4">
    <name type="scientific">Pseudomyxococcus hansupus</name>
    <dbReference type="NCBI Taxonomy" id="1297742"/>
    <lineage>
        <taxon>Bacteria</taxon>
        <taxon>Pseudomonadati</taxon>
        <taxon>Myxococcota</taxon>
        <taxon>Myxococcia</taxon>
        <taxon>Myxococcales</taxon>
        <taxon>Cystobacterineae</taxon>
        <taxon>Myxococcaceae</taxon>
        <taxon>Pseudomyxococcus</taxon>
    </lineage>
</organism>
<dbReference type="OrthoDB" id="9779457at2"/>
<dbReference type="InterPro" id="IPR014710">
    <property type="entry name" value="RmlC-like_jellyroll"/>
</dbReference>
<dbReference type="eggNOG" id="COG0664">
    <property type="taxonomic scope" value="Bacteria"/>
</dbReference>
<dbReference type="InterPro" id="IPR011990">
    <property type="entry name" value="TPR-like_helical_dom_sf"/>
</dbReference>
<feature type="region of interest" description="Disordered" evidence="1">
    <location>
        <begin position="267"/>
        <end position="365"/>
    </location>
</feature>
<sequence length="715" mass="75858">MELRILKDKASEAFSKGRFSKAAELYEDYCRAEPKDHQSRLRTGDAWVKAGQKGRAISAYQSAAEGFAREGFLPRAIAASKLILELDPAHRGVQQMLADLYARRGTPVGPRARGPLSNGSSVSSPPPASPPPNMPAVADANPVADAMPASPVADAKPVADAMPASPVADAKPVADAMPSSPVADANPAFLDGEGAGLDLSAELPPELAISLGAEDSSQGREEVVHSVHMGLPHEAGASEHEFTLDIESAAEAAPVVQGQLLPAAVSEDARVTAPEPVPTRMAVREPASPPVAARIPAVQPGGARPATSALPPGLAPRSSQKVPSVGTGRSVSNSGRWQALSSPIGDQSPASPAPVPAPLPPPAEAQDAAGARVLPGHDLTSALGASLRTPQSRSAFTELELEADSLLHAVELAAQAGLGFEDAEEEVFSLTEEVPPGSAALETLPTIPLFSDLPRDAFIELFERCPLRRFGPGERIIEQGSHGDAFYVICEGAVRVFRTDEGQRQDLATLEGGTFFGEMALLSGAARTASVESASEDTQLLEISASVLAELSRSHPQVARALKKFCRQRMLTNVLNTSELFKLFGRKDRRELVERFRSRDVERDAVIIRDGDVTDGLYVVLSGEVEVRKDGHLLTMLKEGDVFGEISLLQKTPATATVTATRHTTLLRLPRADFDTLMSSHPQILAMISDLSDERLRRTQRVLTEAGVEEDIILV</sequence>
<dbReference type="PATRIC" id="fig|1297742.4.peg.3108"/>
<dbReference type="SMART" id="SM00100">
    <property type="entry name" value="cNMP"/>
    <property type="match status" value="2"/>
</dbReference>
<dbReference type="AlphaFoldDB" id="A0A0H4WXV5"/>
<dbReference type="SUPFAM" id="SSF51206">
    <property type="entry name" value="cAMP-binding domain-like"/>
    <property type="match status" value="2"/>
</dbReference>